<dbReference type="AlphaFoldDB" id="A0A1E4TUT7"/>
<feature type="domain" description="PP4R3 EVH1-like" evidence="7">
    <location>
        <begin position="9"/>
        <end position="105"/>
    </location>
</feature>
<feature type="compositionally biased region" description="Acidic residues" evidence="5">
    <location>
        <begin position="730"/>
        <end position="751"/>
    </location>
</feature>
<dbReference type="Pfam" id="PF04802">
    <property type="entry name" value="PP4R3"/>
    <property type="match status" value="1"/>
</dbReference>
<dbReference type="Gene3D" id="2.30.29.30">
    <property type="entry name" value="Pleckstrin-homology domain (PH domain)/Phosphotyrosine-binding domain (PTB)"/>
    <property type="match status" value="1"/>
</dbReference>
<comment type="subcellular location">
    <subcellularLocation>
        <location evidence="1">Nucleus</location>
    </subcellularLocation>
</comment>
<dbReference type="GO" id="GO:0006974">
    <property type="term" value="P:DNA damage response"/>
    <property type="evidence" value="ECO:0007669"/>
    <property type="project" value="EnsemblFungi"/>
</dbReference>
<evidence type="ECO:0000256" key="4">
    <source>
        <dbReference type="ARBA" id="ARBA00068937"/>
    </source>
</evidence>
<keyword evidence="2" id="KW-0539">Nucleus</keyword>
<feature type="domain" description="Serine/threonine-protein phosphatase 4 regulatory subunit 3-like central" evidence="6">
    <location>
        <begin position="174"/>
        <end position="720"/>
    </location>
</feature>
<dbReference type="GO" id="GO:0030289">
    <property type="term" value="C:protein phosphatase 4 complex"/>
    <property type="evidence" value="ECO:0007669"/>
    <property type="project" value="EnsemblFungi"/>
</dbReference>
<evidence type="ECO:0000256" key="2">
    <source>
        <dbReference type="ARBA" id="ARBA00023242"/>
    </source>
</evidence>
<evidence type="ECO:0000256" key="3">
    <source>
        <dbReference type="ARBA" id="ARBA00058488"/>
    </source>
</evidence>
<proteinExistence type="predicted"/>
<dbReference type="GO" id="GO:0072542">
    <property type="term" value="F:protein phosphatase activator activity"/>
    <property type="evidence" value="ECO:0007669"/>
    <property type="project" value="TreeGrafter"/>
</dbReference>
<dbReference type="SUPFAM" id="SSF50729">
    <property type="entry name" value="PH domain-like"/>
    <property type="match status" value="1"/>
</dbReference>
<feature type="region of interest" description="Disordered" evidence="5">
    <location>
        <begin position="730"/>
        <end position="762"/>
    </location>
</feature>
<name>A0A1E4TUT7_PACTA</name>
<evidence type="ECO:0000256" key="1">
    <source>
        <dbReference type="ARBA" id="ARBA00004123"/>
    </source>
</evidence>
<evidence type="ECO:0000313" key="8">
    <source>
        <dbReference type="EMBL" id="ODV95496.1"/>
    </source>
</evidence>
<dbReference type="PANTHER" id="PTHR23318:SF0">
    <property type="entry name" value="SERINE_THREONINE-PROTEIN PHOSPHATASE 4 REGULATORY SUBUNIT 3"/>
    <property type="match status" value="1"/>
</dbReference>
<sequence length="805" mass="91816">MELQEITPRRVKVYLLDGENWIDNGTGYCTGEIDVKKNLPYFIVRNENDQSDIILKAFIEGSIQYQQQQETLIVWTDSKGKDIALSFQEPEGCSSLCDFLIEVQQNYQPNISLVAVINNGASQNGGAIDENGQPQGCGNSGVGSGNGQGGGDITELIVGPVDIPPLPTLKNLHEILEILNNAANSNYSKDMISQFLIESDYIIKLIECFNKCEKTKKLKNLHYLCEIIKILILYNNTQIIEILLDDSNIMGVVGILEYDPEFPTFKSNHRAYLKDESKFKEVLPVDNKDIINKIKQSFNLQFLKDVVLAKLLDDSIFSFIQASIYFNQVEVIKYLQEENNKFMESLFELYDDKNDNNENILEKRRDGVKMLHQFALIAKTLQNNQRSDFFIKLVRKGLFKMINFALKDDLINIRVLGTELIVSIIEHDVMLVNGVYSNAIANMNNNSKGRVDEDGSTVDNEIQNEDRLLSTDMTLILILTNLLIEEKDIGLKTQVYEALKVLLDPLSSNAVMSSDGHMALLGNFGHENGANDSSESTSNRILDFGNYFKSFYDKAACKLFSPLIGLSKLNIEIEKSPEQIKKEINEIVDIESINDCILLQHLCELIAFCSEKHEIFLSRSFFLENNILKGLKILTSPFFKKQARLSAIRCLKLIIKLDDDFYTRFIIANDILEYLGEFNLSKNNLSTSCILNILDYNDVNEDGDRRRNYKLIMNYINDKLNLGKLEEEIEQEDQIDQDQDQDDQIDQDDGDGETKKKDYTSSNNLKREISLKDYGSDSDEDNGIRLKKKRWNVGVKHVKKLFKKN</sequence>
<dbReference type="Proteomes" id="UP000094236">
    <property type="component" value="Unassembled WGS sequence"/>
</dbReference>
<dbReference type="InterPro" id="IPR006887">
    <property type="entry name" value="P4R3-like_central_dom"/>
</dbReference>
<evidence type="ECO:0000259" key="6">
    <source>
        <dbReference type="Pfam" id="PF04802"/>
    </source>
</evidence>
<dbReference type="OrthoDB" id="27483at2759"/>
<dbReference type="InterPro" id="IPR051137">
    <property type="entry name" value="PP4R3-like"/>
</dbReference>
<organism evidence="8 9">
    <name type="scientific">Pachysolen tannophilus NRRL Y-2460</name>
    <dbReference type="NCBI Taxonomy" id="669874"/>
    <lineage>
        <taxon>Eukaryota</taxon>
        <taxon>Fungi</taxon>
        <taxon>Dikarya</taxon>
        <taxon>Ascomycota</taxon>
        <taxon>Saccharomycotina</taxon>
        <taxon>Pichiomycetes</taxon>
        <taxon>Pachysolenaceae</taxon>
        <taxon>Pachysolen</taxon>
    </lineage>
</organism>
<dbReference type="EMBL" id="KV454014">
    <property type="protein sequence ID" value="ODV95496.1"/>
    <property type="molecule type" value="Genomic_DNA"/>
</dbReference>
<accession>A0A1E4TUT7</accession>
<dbReference type="STRING" id="669874.A0A1E4TUT7"/>
<dbReference type="Pfam" id="PF22972">
    <property type="entry name" value="EVH1_PP4R3"/>
    <property type="match status" value="1"/>
</dbReference>
<evidence type="ECO:0000259" key="7">
    <source>
        <dbReference type="Pfam" id="PF22972"/>
    </source>
</evidence>
<dbReference type="GO" id="GO:0005654">
    <property type="term" value="C:nucleoplasm"/>
    <property type="evidence" value="ECO:0007669"/>
    <property type="project" value="TreeGrafter"/>
</dbReference>
<dbReference type="GO" id="GO:2000002">
    <property type="term" value="P:negative regulation of DNA damage checkpoint"/>
    <property type="evidence" value="ECO:0007669"/>
    <property type="project" value="EnsemblFungi"/>
</dbReference>
<dbReference type="InterPro" id="IPR055236">
    <property type="entry name" value="EVH1_PP4R3"/>
</dbReference>
<feature type="region of interest" description="Disordered" evidence="5">
    <location>
        <begin position="125"/>
        <end position="145"/>
    </location>
</feature>
<dbReference type="GO" id="GO:2001034">
    <property type="term" value="P:positive regulation of double-strand break repair via nonhomologous end joining"/>
    <property type="evidence" value="ECO:0007669"/>
    <property type="project" value="EnsemblFungi"/>
</dbReference>
<feature type="compositionally biased region" description="Basic and acidic residues" evidence="5">
    <location>
        <begin position="752"/>
        <end position="762"/>
    </location>
</feature>
<evidence type="ECO:0000256" key="5">
    <source>
        <dbReference type="SAM" id="MobiDB-lite"/>
    </source>
</evidence>
<dbReference type="InterPro" id="IPR011993">
    <property type="entry name" value="PH-like_dom_sf"/>
</dbReference>
<keyword evidence="9" id="KW-1185">Reference proteome</keyword>
<dbReference type="PANTHER" id="PTHR23318">
    <property type="entry name" value="ATP SYNTHASE GAMMA-RELATED"/>
    <property type="match status" value="1"/>
</dbReference>
<comment type="function">
    <text evidence="3">Core regulatory subunit of the histone H2A phosphatase complex, which dephosphorylates H2AS128ph (gamma-H2A) that has been displaced from sites of DNA lesions in the double-stranded DNA break repair process. Dephosphorylation is necessary for efficient recovery from the DNA damage checkpoint.</text>
</comment>
<dbReference type="FunFam" id="2.30.29.30:FF:000455">
    <property type="entry name" value="Psy2p"/>
    <property type="match status" value="1"/>
</dbReference>
<gene>
    <name evidence="8" type="ORF">PACTADRAFT_50212</name>
</gene>
<evidence type="ECO:0000313" key="9">
    <source>
        <dbReference type="Proteomes" id="UP000094236"/>
    </source>
</evidence>
<dbReference type="GO" id="GO:1902660">
    <property type="term" value="P:negative regulation of glucose mediated signaling pathway"/>
    <property type="evidence" value="ECO:0007669"/>
    <property type="project" value="EnsemblFungi"/>
</dbReference>
<reference evidence="9" key="1">
    <citation type="submission" date="2016-05" db="EMBL/GenBank/DDBJ databases">
        <title>Comparative genomics of biotechnologically important yeasts.</title>
        <authorList>
            <consortium name="DOE Joint Genome Institute"/>
            <person name="Riley R."/>
            <person name="Haridas S."/>
            <person name="Wolfe K.H."/>
            <person name="Lopes M.R."/>
            <person name="Hittinger C.T."/>
            <person name="Goker M."/>
            <person name="Salamov A."/>
            <person name="Wisecaver J."/>
            <person name="Long T.M."/>
            <person name="Aerts A.L."/>
            <person name="Barry K."/>
            <person name="Choi C."/>
            <person name="Clum A."/>
            <person name="Coughlan A.Y."/>
            <person name="Deshpande S."/>
            <person name="Douglass A.P."/>
            <person name="Hanson S.J."/>
            <person name="Klenk H.-P."/>
            <person name="Labutti K."/>
            <person name="Lapidus A."/>
            <person name="Lindquist E."/>
            <person name="Lipzen A."/>
            <person name="Meier-Kolthoff J.P."/>
            <person name="Ohm R.A."/>
            <person name="Otillar R.P."/>
            <person name="Pangilinan J."/>
            <person name="Peng Y."/>
            <person name="Rokas A."/>
            <person name="Rosa C.A."/>
            <person name="Scheuner C."/>
            <person name="Sibirny A.A."/>
            <person name="Slot J.C."/>
            <person name="Stielow J.B."/>
            <person name="Sun H."/>
            <person name="Kurtzman C.P."/>
            <person name="Blackwell M."/>
            <person name="Grigoriev I.V."/>
            <person name="Jeffries T.W."/>
        </authorList>
    </citation>
    <scope>NUCLEOTIDE SEQUENCE [LARGE SCALE GENOMIC DNA]</scope>
    <source>
        <strain evidence="9">NRRL Y-2460</strain>
    </source>
</reference>
<dbReference type="GO" id="GO:0051598">
    <property type="term" value="P:meiotic recombination checkpoint signaling"/>
    <property type="evidence" value="ECO:0007669"/>
    <property type="project" value="EnsemblFungi"/>
</dbReference>
<protein>
    <recommendedName>
        <fullName evidence="4">Serine/threonine-protein phosphatase 4 regulatory subunit 3</fullName>
    </recommendedName>
</protein>